<dbReference type="InterPro" id="IPR036412">
    <property type="entry name" value="HAD-like_sf"/>
</dbReference>
<evidence type="ECO:0000313" key="2">
    <source>
        <dbReference type="Proteomes" id="UP000319209"/>
    </source>
</evidence>
<dbReference type="InterPro" id="IPR023198">
    <property type="entry name" value="PGP-like_dom2"/>
</dbReference>
<dbReference type="Gene3D" id="3.40.50.1000">
    <property type="entry name" value="HAD superfamily/HAD-like"/>
    <property type="match status" value="1"/>
</dbReference>
<dbReference type="OrthoDB" id="9797415at2"/>
<dbReference type="SFLD" id="SFLDS00003">
    <property type="entry name" value="Haloacid_Dehalogenase"/>
    <property type="match status" value="1"/>
</dbReference>
<protein>
    <submittedName>
        <fullName evidence="1">HAD family phosphatase</fullName>
    </submittedName>
</protein>
<dbReference type="AlphaFoldDB" id="A0A516GVQ8"/>
<dbReference type="SFLD" id="SFLDG01129">
    <property type="entry name" value="C1.5:_HAD__Beta-PGM__Phosphata"/>
    <property type="match status" value="1"/>
</dbReference>
<dbReference type="EMBL" id="CP041637">
    <property type="protein sequence ID" value="QDO95613.1"/>
    <property type="molecule type" value="Genomic_DNA"/>
</dbReference>
<dbReference type="CDD" id="cd02603">
    <property type="entry name" value="HAD_sEH-N_like"/>
    <property type="match status" value="1"/>
</dbReference>
<dbReference type="PANTHER" id="PTHR43611">
    <property type="entry name" value="ALPHA-D-GLUCOSE 1-PHOSPHATE PHOSPHATASE"/>
    <property type="match status" value="1"/>
</dbReference>
<dbReference type="PRINTS" id="PR00413">
    <property type="entry name" value="HADHALOGNASE"/>
</dbReference>
<dbReference type="KEGG" id="fop:FNB79_17090"/>
<name>A0A516GVQ8_9FLAO</name>
<dbReference type="PANTHER" id="PTHR43611:SF3">
    <property type="entry name" value="FLAVIN MONONUCLEOTIDE HYDROLASE 1, CHLOROPLATIC"/>
    <property type="match status" value="1"/>
</dbReference>
<keyword evidence="2" id="KW-1185">Reference proteome</keyword>
<dbReference type="Proteomes" id="UP000319209">
    <property type="component" value="Chromosome"/>
</dbReference>
<organism evidence="1 2">
    <name type="scientific">Formosa sediminum</name>
    <dbReference type="NCBI Taxonomy" id="2594004"/>
    <lineage>
        <taxon>Bacteria</taxon>
        <taxon>Pseudomonadati</taxon>
        <taxon>Bacteroidota</taxon>
        <taxon>Flavobacteriia</taxon>
        <taxon>Flavobacteriales</taxon>
        <taxon>Flavobacteriaceae</taxon>
        <taxon>Formosa</taxon>
    </lineage>
</organism>
<sequence length="204" mass="23770">MIKTIIFDFGDVFINLDKVGALEQALVNFKLDSLPEDLVHVNSLYEMGLMETSEFMEFYESAFPDVTSEKILEIWNSILKDFPHHRLEFLKALSDSKKYKLILLSNTNDLHIEFVKTYVPFFNEFKSYFDVFYLSHEINLRKPNADIFEFVLNENNLIASETLFVDDLAENTAAAEQLGIHTWNINPETEDVTTLFETKKELFS</sequence>
<dbReference type="InterPro" id="IPR006439">
    <property type="entry name" value="HAD-SF_hydro_IA"/>
</dbReference>
<proteinExistence type="predicted"/>
<evidence type="ECO:0000313" key="1">
    <source>
        <dbReference type="EMBL" id="QDO95613.1"/>
    </source>
</evidence>
<dbReference type="RefSeq" id="WP_143382519.1">
    <property type="nucleotide sequence ID" value="NZ_CP041637.1"/>
</dbReference>
<dbReference type="InterPro" id="IPR023214">
    <property type="entry name" value="HAD_sf"/>
</dbReference>
<dbReference type="Pfam" id="PF13419">
    <property type="entry name" value="HAD_2"/>
    <property type="match status" value="1"/>
</dbReference>
<accession>A0A516GVQ8</accession>
<reference evidence="1 2" key="1">
    <citation type="submission" date="2019-07" db="EMBL/GenBank/DDBJ databases">
        <title>Genome sequencing for Formosa sp. PS13.</title>
        <authorList>
            <person name="Park S.-J."/>
        </authorList>
    </citation>
    <scope>NUCLEOTIDE SEQUENCE [LARGE SCALE GENOMIC DNA]</scope>
    <source>
        <strain evidence="1 2">PS13</strain>
    </source>
</reference>
<dbReference type="NCBIfam" id="TIGR01509">
    <property type="entry name" value="HAD-SF-IA-v3"/>
    <property type="match status" value="1"/>
</dbReference>
<gene>
    <name evidence="1" type="ORF">FNB79_17090</name>
</gene>
<dbReference type="SUPFAM" id="SSF56784">
    <property type="entry name" value="HAD-like"/>
    <property type="match status" value="1"/>
</dbReference>
<dbReference type="InterPro" id="IPR041492">
    <property type="entry name" value="HAD_2"/>
</dbReference>
<dbReference type="Gene3D" id="1.10.150.240">
    <property type="entry name" value="Putative phosphatase, domain 2"/>
    <property type="match status" value="1"/>
</dbReference>